<evidence type="ECO:0000256" key="6">
    <source>
        <dbReference type="ARBA" id="ARBA00022692"/>
    </source>
</evidence>
<dbReference type="GO" id="GO:0015288">
    <property type="term" value="F:porin activity"/>
    <property type="evidence" value="ECO:0007669"/>
    <property type="project" value="UniProtKB-KW"/>
</dbReference>
<evidence type="ECO:0000256" key="3">
    <source>
        <dbReference type="ARBA" id="ARBA00022448"/>
    </source>
</evidence>
<evidence type="ECO:0000259" key="18">
    <source>
        <dbReference type="Pfam" id="PF10531"/>
    </source>
</evidence>
<dbReference type="InterPro" id="IPR049712">
    <property type="entry name" value="Poly_export"/>
</dbReference>
<evidence type="ECO:0000256" key="9">
    <source>
        <dbReference type="ARBA" id="ARBA00023065"/>
    </source>
</evidence>
<evidence type="ECO:0000256" key="8">
    <source>
        <dbReference type="ARBA" id="ARBA00023047"/>
    </source>
</evidence>
<feature type="region of interest" description="Disordered" evidence="15">
    <location>
        <begin position="49"/>
        <end position="109"/>
    </location>
</feature>
<keyword evidence="14" id="KW-0449">Lipoprotein</keyword>
<evidence type="ECO:0000256" key="10">
    <source>
        <dbReference type="ARBA" id="ARBA00023114"/>
    </source>
</evidence>
<proteinExistence type="inferred from homology"/>
<organism evidence="20 21">
    <name type="scientific">Terriglobus saanensis (strain ATCC BAA-1853 / DSM 23119 / SP1PR4)</name>
    <dbReference type="NCBI Taxonomy" id="401053"/>
    <lineage>
        <taxon>Bacteria</taxon>
        <taxon>Pseudomonadati</taxon>
        <taxon>Acidobacteriota</taxon>
        <taxon>Terriglobia</taxon>
        <taxon>Terriglobales</taxon>
        <taxon>Acidobacteriaceae</taxon>
        <taxon>Terriglobus</taxon>
    </lineage>
</organism>
<evidence type="ECO:0000313" key="21">
    <source>
        <dbReference type="Proteomes" id="UP000006844"/>
    </source>
</evidence>
<keyword evidence="11" id="KW-0472">Membrane</keyword>
<dbReference type="GO" id="GO:0046930">
    <property type="term" value="C:pore complex"/>
    <property type="evidence" value="ECO:0007669"/>
    <property type="project" value="UniProtKB-KW"/>
</dbReference>
<keyword evidence="3" id="KW-0813">Transport</keyword>
<evidence type="ECO:0000256" key="4">
    <source>
        <dbReference type="ARBA" id="ARBA00022452"/>
    </source>
</evidence>
<feature type="domain" description="SLBB" evidence="19">
    <location>
        <begin position="229"/>
        <end position="306"/>
    </location>
</feature>
<keyword evidence="4" id="KW-1134">Transmembrane beta strand</keyword>
<dbReference type="Pfam" id="PF10531">
    <property type="entry name" value="SLBB"/>
    <property type="match status" value="3"/>
</dbReference>
<evidence type="ECO:0000256" key="16">
    <source>
        <dbReference type="SAM" id="SignalP"/>
    </source>
</evidence>
<keyword evidence="8" id="KW-0625">Polysaccharide transport</keyword>
<dbReference type="Gene3D" id="3.30.1950.10">
    <property type="entry name" value="wza like domain"/>
    <property type="match status" value="1"/>
</dbReference>
<comment type="subcellular location">
    <subcellularLocation>
        <location evidence="1">Cell outer membrane</location>
        <topology evidence="1">Multi-pass membrane protein</topology>
    </subcellularLocation>
</comment>
<evidence type="ECO:0000259" key="17">
    <source>
        <dbReference type="Pfam" id="PF02563"/>
    </source>
</evidence>
<dbReference type="GO" id="GO:0006811">
    <property type="term" value="P:monoatomic ion transport"/>
    <property type="evidence" value="ECO:0007669"/>
    <property type="project" value="UniProtKB-KW"/>
</dbReference>
<dbReference type="KEGG" id="tsa:AciPR4_3513"/>
<comment type="similarity">
    <text evidence="2">Belongs to the BexD/CtrA/VexA family.</text>
</comment>
<dbReference type="GO" id="GO:0015159">
    <property type="term" value="F:polysaccharide transmembrane transporter activity"/>
    <property type="evidence" value="ECO:0007669"/>
    <property type="project" value="InterPro"/>
</dbReference>
<feature type="signal peptide" evidence="16">
    <location>
        <begin position="1"/>
        <end position="42"/>
    </location>
</feature>
<evidence type="ECO:0000313" key="20">
    <source>
        <dbReference type="EMBL" id="ADV84266.1"/>
    </source>
</evidence>
<feature type="compositionally biased region" description="Low complexity" evidence="15">
    <location>
        <begin position="49"/>
        <end position="58"/>
    </location>
</feature>
<keyword evidence="5" id="KW-0762">Sugar transport</keyword>
<keyword evidence="12" id="KW-0564">Palmitate</keyword>
<evidence type="ECO:0000256" key="1">
    <source>
        <dbReference type="ARBA" id="ARBA00004571"/>
    </source>
</evidence>
<feature type="domain" description="Polysaccharide export protein N-terminal" evidence="17">
    <location>
        <begin position="148"/>
        <end position="222"/>
    </location>
</feature>
<feature type="domain" description="Soluble ligand binding" evidence="18">
    <location>
        <begin position="313"/>
        <end position="350"/>
    </location>
</feature>
<keyword evidence="6" id="KW-0812">Transmembrane</keyword>
<evidence type="ECO:0000256" key="2">
    <source>
        <dbReference type="ARBA" id="ARBA00009450"/>
    </source>
</evidence>
<evidence type="ECO:0000259" key="19">
    <source>
        <dbReference type="Pfam" id="PF22461"/>
    </source>
</evidence>
<evidence type="ECO:0000256" key="15">
    <source>
        <dbReference type="SAM" id="MobiDB-lite"/>
    </source>
</evidence>
<dbReference type="Proteomes" id="UP000006844">
    <property type="component" value="Chromosome"/>
</dbReference>
<keyword evidence="7 16" id="KW-0732">Signal</keyword>
<feature type="region of interest" description="Disordered" evidence="15">
    <location>
        <begin position="464"/>
        <end position="502"/>
    </location>
</feature>
<dbReference type="AlphaFoldDB" id="E8UY32"/>
<evidence type="ECO:0000256" key="13">
    <source>
        <dbReference type="ARBA" id="ARBA00023237"/>
    </source>
</evidence>
<evidence type="ECO:0000256" key="7">
    <source>
        <dbReference type="ARBA" id="ARBA00022729"/>
    </source>
</evidence>
<dbReference type="STRING" id="401053.AciPR4_3513"/>
<dbReference type="RefSeq" id="WP_013569996.1">
    <property type="nucleotide sequence ID" value="NC_014963.1"/>
</dbReference>
<dbReference type="InterPro" id="IPR054765">
    <property type="entry name" value="SLBB_dom"/>
</dbReference>
<sequence length="821" mass="87897">MSLRASRIFYKVVPGLTRSFVTGSAGAALALCLSTGYLTAQAAPAAAPQAATPQMPAPVNVPQATPASRTTNSGNGQNWGNSQTQQQNQNRQNRNTQNQGDNSTTAQPVAPTEFQVMVAGTAGRILPIFGADLFDGAPSTFAPIDDVPVTGDYVIGPGDEIRLNTTGQLNREGSFTVDRLGNITIPDVGPVHVSGLRYSELNHSIRTQMERVYRNFELNISMGELRSIQVFVVGQARRPGVYTVSSLSTLLNALFASGGPSGTGSLRHIELRRGSSVVTELDLYDFLLHGDKSKDVRLEPGDVIFIPQIGPQVAITGSVNTPAIFELRNEASISQLLQLAGGVSVVASSALIRVESIYEHSERAFQDVDLSSPAPFPVKNGDIVSIGSITDRFRETITLRGNVANPGRYTWHAGMHVRDLIPNKDALITRAYYRSITALGQNTNYNGPVDTGLNTMSAAAAAPSSRGSNTASSITAGGGTITGDLNGPSSTTTASTANTTTRTDVVLPAPDINWDYAVIERQDPDGLNTTLLPFRLGDLVLRNDESQNLALQPGDVVTIFSQADLRVPSAHQTRFIHLEGEFVSAGVYSVLPGETLRQVIQRAGGLTPDAFLYASEFTRESTRRIQQQRLSEYADSLEAQINTQSSKAMSNSTGNTDGITAELLPARQSVARLRQLRATGRIVLQMKPDDVGLNAIPDMSIEDGDRFVISRKPSTVLVQGEVFSPNAFLFESGHRVKDYLHIAGGPDRQADKSRIFVIRADGSVISKQFGNLDHAPIFAGDTVVVPPQVKTGSLLRDLALISTVVNSVTQIGLLGAVILTR</sequence>
<accession>E8UY32</accession>
<evidence type="ECO:0000256" key="11">
    <source>
        <dbReference type="ARBA" id="ARBA00023136"/>
    </source>
</evidence>
<evidence type="ECO:0000256" key="14">
    <source>
        <dbReference type="ARBA" id="ARBA00023288"/>
    </source>
</evidence>
<dbReference type="InterPro" id="IPR003715">
    <property type="entry name" value="Poly_export_N"/>
</dbReference>
<keyword evidence="9" id="KW-0406">Ion transport</keyword>
<dbReference type="Gene3D" id="3.10.560.10">
    <property type="entry name" value="Outer membrane lipoprotein wza domain like"/>
    <property type="match status" value="4"/>
</dbReference>
<protein>
    <submittedName>
        <fullName evidence="20">Polysaccharide export protein</fullName>
    </submittedName>
</protein>
<reference evidence="20 21" key="1">
    <citation type="journal article" date="2012" name="Stand. Genomic Sci.">
        <title>Complete genome sequence of Terriglobus saanensis type strain SP1PR4(T), an Acidobacteria from tundra soil.</title>
        <authorList>
            <person name="Rawat S.R."/>
            <person name="Mannisto M.K."/>
            <person name="Starovoytov V."/>
            <person name="Goodwin L."/>
            <person name="Nolan M."/>
            <person name="Hauser L."/>
            <person name="Land M."/>
            <person name="Davenport K.W."/>
            <person name="Woyke T."/>
            <person name="Haggblom M.M."/>
        </authorList>
    </citation>
    <scope>NUCLEOTIDE SEQUENCE</scope>
    <source>
        <strain evidence="21">ATCC BAA-1853 / DSM 23119 / SP1PR4</strain>
    </source>
</reference>
<dbReference type="GO" id="GO:0009279">
    <property type="term" value="C:cell outer membrane"/>
    <property type="evidence" value="ECO:0007669"/>
    <property type="project" value="UniProtKB-SubCell"/>
</dbReference>
<evidence type="ECO:0000256" key="5">
    <source>
        <dbReference type="ARBA" id="ARBA00022597"/>
    </source>
</evidence>
<feature type="domain" description="Soluble ligand binding" evidence="18">
    <location>
        <begin position="583"/>
        <end position="610"/>
    </location>
</feature>
<keyword evidence="10" id="KW-0626">Porin</keyword>
<dbReference type="EMBL" id="CP002467">
    <property type="protein sequence ID" value="ADV84266.1"/>
    <property type="molecule type" value="Genomic_DNA"/>
</dbReference>
<evidence type="ECO:0000256" key="12">
    <source>
        <dbReference type="ARBA" id="ARBA00023139"/>
    </source>
</evidence>
<dbReference type="InterPro" id="IPR019554">
    <property type="entry name" value="Soluble_ligand-bd"/>
</dbReference>
<keyword evidence="13" id="KW-0998">Cell outer membrane</keyword>
<dbReference type="HOGENOM" id="CLU_011447_2_1_0"/>
<feature type="compositionally biased region" description="Low complexity" evidence="15">
    <location>
        <begin position="489"/>
        <end position="502"/>
    </location>
</feature>
<feature type="compositionally biased region" description="Low complexity" evidence="15">
    <location>
        <begin position="70"/>
        <end position="100"/>
    </location>
</feature>
<dbReference type="Pfam" id="PF22461">
    <property type="entry name" value="SLBB_2"/>
    <property type="match status" value="1"/>
</dbReference>
<name>E8UY32_TERSS</name>
<dbReference type="PANTHER" id="PTHR33619:SF3">
    <property type="entry name" value="POLYSACCHARIDE EXPORT PROTEIN GFCE-RELATED"/>
    <property type="match status" value="1"/>
</dbReference>
<dbReference type="eggNOG" id="COG1596">
    <property type="taxonomic scope" value="Bacteria"/>
</dbReference>
<feature type="domain" description="Soluble ligand binding" evidence="18">
    <location>
        <begin position="716"/>
        <end position="765"/>
    </location>
</feature>
<keyword evidence="21" id="KW-1185">Reference proteome</keyword>
<gene>
    <name evidence="20" type="ordered locus">AciPR4_3513</name>
</gene>
<dbReference type="PANTHER" id="PTHR33619">
    <property type="entry name" value="POLYSACCHARIDE EXPORT PROTEIN GFCE-RELATED"/>
    <property type="match status" value="1"/>
</dbReference>
<dbReference type="Pfam" id="PF02563">
    <property type="entry name" value="Poly_export"/>
    <property type="match status" value="1"/>
</dbReference>
<feature type="chain" id="PRO_5003228802" evidence="16">
    <location>
        <begin position="43"/>
        <end position="821"/>
    </location>
</feature>